<keyword evidence="1" id="KW-0732">Signal</keyword>
<dbReference type="EMBL" id="KV426031">
    <property type="protein sequence ID" value="KZV91271.1"/>
    <property type="molecule type" value="Genomic_DNA"/>
</dbReference>
<evidence type="ECO:0000313" key="3">
    <source>
        <dbReference type="EMBL" id="KZV91271.1"/>
    </source>
</evidence>
<dbReference type="AlphaFoldDB" id="A0A165H0I0"/>
<evidence type="ECO:0000313" key="4">
    <source>
        <dbReference type="Proteomes" id="UP000077266"/>
    </source>
</evidence>
<evidence type="ECO:0000259" key="2">
    <source>
        <dbReference type="Pfam" id="PF18271"/>
    </source>
</evidence>
<feature type="signal peptide" evidence="1">
    <location>
        <begin position="1"/>
        <end position="16"/>
    </location>
</feature>
<dbReference type="PANTHER" id="PTHR34612:SF2">
    <property type="entry name" value="GLYCOSIDE HYDROLASE 131 CATALYTIC N-TERMINAL DOMAIN-CONTAINING PROTEIN"/>
    <property type="match status" value="1"/>
</dbReference>
<dbReference type="InParanoid" id="A0A165H0I0"/>
<dbReference type="PANTHER" id="PTHR34612">
    <property type="entry name" value="GH131_N DOMAIN-CONTAINING PROTEIN"/>
    <property type="match status" value="1"/>
</dbReference>
<dbReference type="Proteomes" id="UP000077266">
    <property type="component" value="Unassembled WGS sequence"/>
</dbReference>
<dbReference type="Gene3D" id="2.60.120.1160">
    <property type="match status" value="1"/>
</dbReference>
<reference evidence="3 4" key="1">
    <citation type="journal article" date="2016" name="Mol. Biol. Evol.">
        <title>Comparative Genomics of Early-Diverging Mushroom-Forming Fungi Provides Insights into the Origins of Lignocellulose Decay Capabilities.</title>
        <authorList>
            <person name="Nagy L.G."/>
            <person name="Riley R."/>
            <person name="Tritt A."/>
            <person name="Adam C."/>
            <person name="Daum C."/>
            <person name="Floudas D."/>
            <person name="Sun H."/>
            <person name="Yadav J.S."/>
            <person name="Pangilinan J."/>
            <person name="Larsson K.H."/>
            <person name="Matsuura K."/>
            <person name="Barry K."/>
            <person name="Labutti K."/>
            <person name="Kuo R."/>
            <person name="Ohm R.A."/>
            <person name="Bhattacharya S.S."/>
            <person name="Shirouzu T."/>
            <person name="Yoshinaga Y."/>
            <person name="Martin F.M."/>
            <person name="Grigoriev I.V."/>
            <person name="Hibbett D.S."/>
        </authorList>
    </citation>
    <scope>NUCLEOTIDE SEQUENCE [LARGE SCALE GENOMIC DNA]</scope>
    <source>
        <strain evidence="3 4">HHB12029</strain>
    </source>
</reference>
<protein>
    <recommendedName>
        <fullName evidence="2">Glycoside hydrolase 131 catalytic N-terminal domain-containing protein</fullName>
    </recommendedName>
</protein>
<feature type="domain" description="Glycoside hydrolase 131 catalytic N-terminal" evidence="2">
    <location>
        <begin position="25"/>
        <end position="291"/>
    </location>
</feature>
<dbReference type="STRING" id="1314781.A0A165H0I0"/>
<keyword evidence="4" id="KW-1185">Reference proteome</keyword>
<dbReference type="Pfam" id="PF18271">
    <property type="entry name" value="GH131_N"/>
    <property type="match status" value="1"/>
</dbReference>
<dbReference type="InterPro" id="IPR041524">
    <property type="entry name" value="GH131_N"/>
</dbReference>
<evidence type="ECO:0000256" key="1">
    <source>
        <dbReference type="SAM" id="SignalP"/>
    </source>
</evidence>
<accession>A0A165H0I0</accession>
<name>A0A165H0I0_EXIGL</name>
<dbReference type="OrthoDB" id="5283326at2759"/>
<feature type="chain" id="PRO_5007858463" description="Glycoside hydrolase 131 catalytic N-terminal domain-containing protein" evidence="1">
    <location>
        <begin position="17"/>
        <end position="298"/>
    </location>
</feature>
<organism evidence="3 4">
    <name type="scientific">Exidia glandulosa HHB12029</name>
    <dbReference type="NCBI Taxonomy" id="1314781"/>
    <lineage>
        <taxon>Eukaryota</taxon>
        <taxon>Fungi</taxon>
        <taxon>Dikarya</taxon>
        <taxon>Basidiomycota</taxon>
        <taxon>Agaricomycotina</taxon>
        <taxon>Agaricomycetes</taxon>
        <taxon>Auriculariales</taxon>
        <taxon>Exidiaceae</taxon>
        <taxon>Exidia</taxon>
    </lineage>
</organism>
<gene>
    <name evidence="3" type="ORF">EXIGLDRAFT_719554</name>
</gene>
<proteinExistence type="predicted"/>
<sequence length="298" mass="32442">MLHLLLAALAASGAFAAALPKSCPILFDGRVALTARAADFDKDTSKFDHQFVHGENQTWAEILKFPVVSPSLFDLPKFAKAVEVTLTDASIFVPGGGPPQVGFRRSELIPASNNGTDVTVQGTTTFHWSLRDDPARPLNYSHEYHPVWHETADFSTSEFTFQTGTPFNASFENPQVHNARTLRLAGRQSNSPETIFFSTPFTLGIWHNFALTLGWETNELTFYYSSGYAPLKRVVGPTFNDNSGGGQFHVGLLKLPTGPLGIDVLHEGFQASHIHEGLIYGGVFIEVSSSGCVTTGLL</sequence>